<dbReference type="SMART" id="SM00225">
    <property type="entry name" value="BTB"/>
    <property type="match status" value="1"/>
</dbReference>
<accession>A0AAW0K8F2</accession>
<dbReference type="Pfam" id="PF22486">
    <property type="entry name" value="MATH_2"/>
    <property type="match status" value="1"/>
</dbReference>
<proteinExistence type="inferred from homology"/>
<evidence type="ECO:0000313" key="10">
    <source>
        <dbReference type="Proteomes" id="UP001488838"/>
    </source>
</evidence>
<dbReference type="InterPro" id="IPR008974">
    <property type="entry name" value="TRAF-like"/>
</dbReference>
<dbReference type="GO" id="GO:0030163">
    <property type="term" value="P:protein catabolic process"/>
    <property type="evidence" value="ECO:0007669"/>
    <property type="project" value="UniProtKB-ARBA"/>
</dbReference>
<dbReference type="PROSITE" id="PS50097">
    <property type="entry name" value="BTB"/>
    <property type="match status" value="1"/>
</dbReference>
<dbReference type="AlphaFoldDB" id="A0AAW0K8F2"/>
<reference evidence="9 10" key="1">
    <citation type="journal article" date="2023" name="bioRxiv">
        <title>Conserved and derived expression patterns and positive selection on dental genes reveal complex evolutionary context of ever-growing rodent molars.</title>
        <authorList>
            <person name="Calamari Z.T."/>
            <person name="Song A."/>
            <person name="Cohen E."/>
            <person name="Akter M."/>
            <person name="Roy R.D."/>
            <person name="Hallikas O."/>
            <person name="Christensen M.M."/>
            <person name="Li P."/>
            <person name="Marangoni P."/>
            <person name="Jernvall J."/>
            <person name="Klein O.D."/>
        </authorList>
    </citation>
    <scope>NUCLEOTIDE SEQUENCE [LARGE SCALE GENOMIC DNA]</scope>
    <source>
        <strain evidence="9">V071</strain>
    </source>
</reference>
<dbReference type="Gene3D" id="2.60.210.10">
    <property type="entry name" value="Apoptosis, Tumor Necrosis Factor Receptor Associated Protein 2, Chain A"/>
    <property type="match status" value="1"/>
</dbReference>
<dbReference type="GO" id="GO:0005634">
    <property type="term" value="C:nucleus"/>
    <property type="evidence" value="ECO:0007669"/>
    <property type="project" value="UniProtKB-SubCell"/>
</dbReference>
<evidence type="ECO:0008006" key="11">
    <source>
        <dbReference type="Google" id="ProtNLM"/>
    </source>
</evidence>
<organism evidence="9 10">
    <name type="scientific">Myodes glareolus</name>
    <name type="common">Bank vole</name>
    <name type="synonym">Clethrionomys glareolus</name>
    <dbReference type="NCBI Taxonomy" id="447135"/>
    <lineage>
        <taxon>Eukaryota</taxon>
        <taxon>Metazoa</taxon>
        <taxon>Chordata</taxon>
        <taxon>Craniata</taxon>
        <taxon>Vertebrata</taxon>
        <taxon>Euteleostomi</taxon>
        <taxon>Mammalia</taxon>
        <taxon>Eutheria</taxon>
        <taxon>Euarchontoglires</taxon>
        <taxon>Glires</taxon>
        <taxon>Rodentia</taxon>
        <taxon>Myomorpha</taxon>
        <taxon>Muroidea</taxon>
        <taxon>Cricetidae</taxon>
        <taxon>Arvicolinae</taxon>
        <taxon>Myodes</taxon>
    </lineage>
</organism>
<dbReference type="Pfam" id="PF00651">
    <property type="entry name" value="BTB"/>
    <property type="match status" value="1"/>
</dbReference>
<dbReference type="SUPFAM" id="SSF49599">
    <property type="entry name" value="TRAF domain-like"/>
    <property type="match status" value="1"/>
</dbReference>
<dbReference type="FunFam" id="2.60.210.10:FF:000003">
    <property type="entry name" value="Speckle-type POZ protein-like a"/>
    <property type="match status" value="1"/>
</dbReference>
<name>A0AAW0K8F2_MYOGA</name>
<evidence type="ECO:0000259" key="7">
    <source>
        <dbReference type="PROSITE" id="PS50097"/>
    </source>
</evidence>
<dbReference type="SMART" id="SM00061">
    <property type="entry name" value="MATH"/>
    <property type="match status" value="1"/>
</dbReference>
<evidence type="ECO:0000259" key="8">
    <source>
        <dbReference type="PROSITE" id="PS50144"/>
    </source>
</evidence>
<dbReference type="PROSITE" id="PS50144">
    <property type="entry name" value="MATH"/>
    <property type="match status" value="1"/>
</dbReference>
<dbReference type="PANTHER" id="PTHR24413">
    <property type="entry name" value="SPECKLE-TYPE POZ PROTEIN"/>
    <property type="match status" value="1"/>
</dbReference>
<feature type="domain" description="BTB" evidence="7">
    <location>
        <begin position="581"/>
        <end position="643"/>
    </location>
</feature>
<dbReference type="EMBL" id="JBBHLL010000002">
    <property type="protein sequence ID" value="KAK7835327.1"/>
    <property type="molecule type" value="Genomic_DNA"/>
</dbReference>
<dbReference type="Pfam" id="PF24570">
    <property type="entry name" value="BACK_BPM_SPOP"/>
    <property type="match status" value="1"/>
</dbReference>
<dbReference type="Proteomes" id="UP001488838">
    <property type="component" value="Unassembled WGS sequence"/>
</dbReference>
<dbReference type="Gene3D" id="6.20.250.50">
    <property type="match status" value="1"/>
</dbReference>
<feature type="region of interest" description="Disordered" evidence="6">
    <location>
        <begin position="248"/>
        <end position="267"/>
    </location>
</feature>
<evidence type="ECO:0000256" key="3">
    <source>
        <dbReference type="ARBA" id="ARBA00010846"/>
    </source>
</evidence>
<dbReference type="Gene3D" id="6.10.250.3030">
    <property type="match status" value="1"/>
</dbReference>
<sequence>MDRSMKNNPEQTKPPTLLSALFLWENMVSAHKSFKDNIHSVQEFLKKHERFPEPKRKEHDIDIPFGIQCSKVSHSVHIVHLSRKVSIETGQDPKKPVHADETRPNAIVNGFSVFIQSPCQPHSESPVQEGEHPNRLDPRNPVYAEETSPSVIVNGFSERLGPATFRESGLIQRIWLDHVLAQSQSTGLEPPNSPHSFICCSEKVQEGECPNRLDPQNPLYVEETGPSVIVNGFSERLRVSHSQRIRPNSESLVQEGEYPNRLDPKNPVYAEETSPSVIVNGFSERLRPSHIQSIRLLIEFLMLKPQTTEIFLDTQESWKQLTPKAVPTEYSSTYHTVNFVTGRKTAGDTTSIQDLLSFMVSKEKSGIVGGILALVPAHLFRQMLSNGTSGSAMSGELAAESSGYTQIRVKKFSFRWTISNFSLCLDGIVGEDITSPTFSPEANDKQKWYLKVNLNGMDEESRTYLSVFLVLRSSPTSPVWAKFQFWIVNAKGEKIRIMNSQRVFSFKPNYYWGFKRFILRDFLRSLPHLLLPEDNLTLFCEVSVVQDYTSISEQNMQPRIAIPRCTLVDDLGELWENPRFTDCCLVVAGQEFQAHKAILAARSPVFRAMFKNDVEESKKNRIEIQDLEPQVFKTMMGFIYTGKAPDLHSMADAVLAAADKYGLERLKVMCERALCRNLSVENAAHTLFVADLHSVVQLKTQALDFITAHASKVCETSGWKTMVDSSPHLLAEVYGSLASAHRLCREPPLKRLKQS</sequence>
<comment type="pathway">
    <text evidence="2">Protein modification; protein ubiquitination.</text>
</comment>
<feature type="domain" description="MATH" evidence="8">
    <location>
        <begin position="411"/>
        <end position="542"/>
    </location>
</feature>
<dbReference type="Gene3D" id="3.30.710.10">
    <property type="entry name" value="Potassium Channel Kv1.1, Chain A"/>
    <property type="match status" value="1"/>
</dbReference>
<comment type="similarity">
    <text evidence="3">Belongs to the Tdpoz family.</text>
</comment>
<comment type="caution">
    <text evidence="9">The sequence shown here is derived from an EMBL/GenBank/DDBJ whole genome shotgun (WGS) entry which is preliminary data.</text>
</comment>
<evidence type="ECO:0000256" key="5">
    <source>
        <dbReference type="ARBA" id="ARBA00023242"/>
    </source>
</evidence>
<evidence type="ECO:0000256" key="6">
    <source>
        <dbReference type="SAM" id="MobiDB-lite"/>
    </source>
</evidence>
<comment type="subcellular location">
    <subcellularLocation>
        <location evidence="1">Nucleus</location>
    </subcellularLocation>
</comment>
<evidence type="ECO:0000313" key="9">
    <source>
        <dbReference type="EMBL" id="KAK7835327.1"/>
    </source>
</evidence>
<dbReference type="FunFam" id="3.30.710.10:FF:000008">
    <property type="entry name" value="Speckle-type POZ protein-like a"/>
    <property type="match status" value="1"/>
</dbReference>
<dbReference type="InterPro" id="IPR002083">
    <property type="entry name" value="MATH/TRAF_dom"/>
</dbReference>
<evidence type="ECO:0000256" key="2">
    <source>
        <dbReference type="ARBA" id="ARBA00004906"/>
    </source>
</evidence>
<gene>
    <name evidence="9" type="ORF">U0070_017863</name>
</gene>
<dbReference type="SUPFAM" id="SSF54695">
    <property type="entry name" value="POZ domain"/>
    <property type="match status" value="1"/>
</dbReference>
<keyword evidence="5" id="KW-0539">Nucleus</keyword>
<evidence type="ECO:0000256" key="1">
    <source>
        <dbReference type="ARBA" id="ARBA00004123"/>
    </source>
</evidence>
<keyword evidence="10" id="KW-1185">Reference proteome</keyword>
<keyword evidence="4" id="KW-0833">Ubl conjugation pathway</keyword>
<protein>
    <recommendedName>
        <fullName evidence="11">Speckle-type POZ protein</fullName>
    </recommendedName>
</protein>
<dbReference type="InterPro" id="IPR056423">
    <property type="entry name" value="BACK_BPM_SPOP"/>
</dbReference>
<dbReference type="InterPro" id="IPR011333">
    <property type="entry name" value="SKP1/BTB/POZ_sf"/>
</dbReference>
<evidence type="ECO:0000256" key="4">
    <source>
        <dbReference type="ARBA" id="ARBA00022786"/>
    </source>
</evidence>
<dbReference type="CDD" id="cd18279">
    <property type="entry name" value="BTB_POZ_SPOP-like"/>
    <property type="match status" value="1"/>
</dbReference>
<dbReference type="InterPro" id="IPR000210">
    <property type="entry name" value="BTB/POZ_dom"/>
</dbReference>